<name>A0ABV1L1E3_9BACL</name>
<dbReference type="EMBL" id="JASKHM010000019">
    <property type="protein sequence ID" value="MEQ4486180.1"/>
    <property type="molecule type" value="Genomic_DNA"/>
</dbReference>
<evidence type="ECO:0000313" key="1">
    <source>
        <dbReference type="EMBL" id="MEQ4486180.1"/>
    </source>
</evidence>
<proteinExistence type="predicted"/>
<dbReference type="Proteomes" id="UP001493487">
    <property type="component" value="Unassembled WGS sequence"/>
</dbReference>
<accession>A0ABV1L1E3</accession>
<evidence type="ECO:0008006" key="3">
    <source>
        <dbReference type="Google" id="ProtNLM"/>
    </source>
</evidence>
<gene>
    <name evidence="1" type="ORF">QJS35_27745</name>
</gene>
<protein>
    <recommendedName>
        <fullName evidence="3">Transposase</fullName>
    </recommendedName>
</protein>
<organism evidence="1 2">
    <name type="scientific">Cohnella silvisoli</name>
    <dbReference type="NCBI Taxonomy" id="2873699"/>
    <lineage>
        <taxon>Bacteria</taxon>
        <taxon>Bacillati</taxon>
        <taxon>Bacillota</taxon>
        <taxon>Bacilli</taxon>
        <taxon>Bacillales</taxon>
        <taxon>Paenibacillaceae</taxon>
        <taxon>Cohnella</taxon>
    </lineage>
</organism>
<evidence type="ECO:0000313" key="2">
    <source>
        <dbReference type="Proteomes" id="UP001493487"/>
    </source>
</evidence>
<keyword evidence="2" id="KW-1185">Reference proteome</keyword>
<reference evidence="1 2" key="1">
    <citation type="journal article" date="2023" name="Genome Announc.">
        <title>Pan-Genome Analyses of the Genus Cohnella and Proposal of the Novel Species Cohnella silvisoli sp. nov., Isolated from Forest Soil.</title>
        <authorList>
            <person name="Wang C."/>
            <person name="Mao L."/>
            <person name="Bao G."/>
            <person name="Zhu H."/>
        </authorList>
    </citation>
    <scope>NUCLEOTIDE SEQUENCE [LARGE SCALE GENOMIC DNA]</scope>
    <source>
        <strain evidence="1 2">NL03-T5-1</strain>
    </source>
</reference>
<dbReference type="RefSeq" id="WP_232189175.1">
    <property type="nucleotide sequence ID" value="NZ_JAIOAP010000018.1"/>
</dbReference>
<comment type="caution">
    <text evidence="1">The sequence shown here is derived from an EMBL/GenBank/DDBJ whole genome shotgun (WGS) entry which is preliminary data.</text>
</comment>
<sequence length="139" mass="16327">MNTRTLDEIAENKGDNMKKIWTDFNGPNSNRLRISNLDMEYFKLSDGEIVIIYTEDIQVEAKIMYDEEQSSWCGELISKVITVSKEIEEAREDGFKNGKLFGTWTERENLIRRMRALKMDPKKIEEITGIPRAEIIRKY</sequence>